<keyword evidence="1" id="KW-0645">Protease</keyword>
<dbReference type="Proteomes" id="UP001055247">
    <property type="component" value="Unassembled WGS sequence"/>
</dbReference>
<evidence type="ECO:0000256" key="5">
    <source>
        <dbReference type="ARBA" id="ARBA00023049"/>
    </source>
</evidence>
<dbReference type="InterPro" id="IPR035985">
    <property type="entry name" value="Ubiquitin-activating_enz"/>
</dbReference>
<evidence type="ECO:0000256" key="1">
    <source>
        <dbReference type="ARBA" id="ARBA00022670"/>
    </source>
</evidence>
<dbReference type="SUPFAM" id="SSF69572">
    <property type="entry name" value="Activating enzymes of the ubiquitin-like proteins"/>
    <property type="match status" value="1"/>
</dbReference>
<evidence type="ECO:0000313" key="9">
    <source>
        <dbReference type="Proteomes" id="UP001055247"/>
    </source>
</evidence>
<reference evidence="8" key="2">
    <citation type="submission" date="2021-08" db="EMBL/GenBank/DDBJ databases">
        <authorList>
            <person name="Tani A."/>
            <person name="Ola A."/>
            <person name="Ogura Y."/>
            <person name="Katsura K."/>
            <person name="Hayashi T."/>
        </authorList>
    </citation>
    <scope>NUCLEOTIDE SEQUENCE</scope>
    <source>
        <strain evidence="8">DSM 16372</strain>
    </source>
</reference>
<keyword evidence="2" id="KW-0479">Metal-binding</keyword>
<proteinExistence type="predicted"/>
<sequence length="749" mass="80835">MAWIDDWSLVPDRGLSSPQAKAVLAYLDSAVQVARVIEARRHPGGDEMIVADVQTGAPQRPVVEIERIERIGIVFGSAAAMPMVMMLRDGFPDTEHQQLVPDGFPAAMCIDDRPWDEARLTWTPAEMLQRIQLWFRRAARGELHDPHQPVDPFFGLSPLKIVVPASVLSRAESVELVGFRTTPDDPELFTVMPAGSMPYTADANRLIPVTYCVPPERMSRMRKAPRNVAALGALLAERGVDLLGDLKKRMRAWAGSEERDRARLHGVLAIIVAFPVVAPDGSHRPGLLDLRVFITLKSLGEIGVALGQLHAHANAAASGFARAIPAGVIDEAALVACQVQMAQVHRAFDPDWAATLAGGTGRDARKVVLVGAGAIGSHVAEYLVREGRFDWTVVDDDRLLPHNLARHTLRAMENGHIKASALANRLNYIFRPTTEAPVARSIDVNVLRPGERNGELKEALAAASVIIDASASVAASRHLADLDAPGRRASVFFNPSAEAVVALVEPEDRSLTLRDLEAQYYRAVLQRPELERHLTAVGERFAYTGACRAVTNRVPESRIALLSSLAATGLAQALGQAGASIRVWSVDLDGRVCVSNPRTAPVTRYPLLDWEITVDADAHAQMVAMRVGVLPSETGGSAVGIVDSLARKVHLVEPLPAPPDSKGSPTGFERGIAGLSDDVTGRLARTMDQTQYIGEWHSHPPQHPLTPSPTDVVQLCRSAMNASLESLPALSFIVGDDGLNVLIGETGRL</sequence>
<dbReference type="GO" id="GO:0008237">
    <property type="term" value="F:metallopeptidase activity"/>
    <property type="evidence" value="ECO:0007669"/>
    <property type="project" value="UniProtKB-KW"/>
</dbReference>
<dbReference type="Gene3D" id="3.40.140.10">
    <property type="entry name" value="Cytidine Deaminase, domain 2"/>
    <property type="match status" value="1"/>
</dbReference>
<dbReference type="GO" id="GO:0008641">
    <property type="term" value="F:ubiquitin-like modifier activating enzyme activity"/>
    <property type="evidence" value="ECO:0007669"/>
    <property type="project" value="InterPro"/>
</dbReference>
<dbReference type="InterPro" id="IPR000594">
    <property type="entry name" value="ThiF_NAD_FAD-bd"/>
</dbReference>
<keyword evidence="9" id="KW-1185">Reference proteome</keyword>
<keyword evidence="4" id="KW-0862">Zinc</keyword>
<keyword evidence="5" id="KW-0482">Metalloprotease</keyword>
<evidence type="ECO:0000256" key="3">
    <source>
        <dbReference type="ARBA" id="ARBA00022801"/>
    </source>
</evidence>
<dbReference type="AlphaFoldDB" id="A0AAV4ZW90"/>
<dbReference type="GO" id="GO:0046872">
    <property type="term" value="F:metal ion binding"/>
    <property type="evidence" value="ECO:0007669"/>
    <property type="project" value="UniProtKB-KW"/>
</dbReference>
<dbReference type="InterPro" id="IPR032865">
    <property type="entry name" value="Prok-E2_A"/>
</dbReference>
<dbReference type="Pfam" id="PF00899">
    <property type="entry name" value="ThiF"/>
    <property type="match status" value="1"/>
</dbReference>
<dbReference type="GO" id="GO:0006508">
    <property type="term" value="P:proteolysis"/>
    <property type="evidence" value="ECO:0007669"/>
    <property type="project" value="UniProtKB-KW"/>
</dbReference>
<organism evidence="8 9">
    <name type="scientific">Methylobacterium hispanicum</name>
    <dbReference type="NCBI Taxonomy" id="270350"/>
    <lineage>
        <taxon>Bacteria</taxon>
        <taxon>Pseudomonadati</taxon>
        <taxon>Pseudomonadota</taxon>
        <taxon>Alphaproteobacteria</taxon>
        <taxon>Hyphomicrobiales</taxon>
        <taxon>Methylobacteriaceae</taxon>
        <taxon>Methylobacterium</taxon>
    </lineage>
</organism>
<dbReference type="RefSeq" id="WP_066925975.1">
    <property type="nucleotide sequence ID" value="NZ_BPQO01000043.1"/>
</dbReference>
<name>A0AAV4ZW90_9HYPH</name>
<dbReference type="Gene3D" id="3.40.50.720">
    <property type="entry name" value="NAD(P)-binding Rossmann-like Domain"/>
    <property type="match status" value="1"/>
</dbReference>
<evidence type="ECO:0000259" key="6">
    <source>
        <dbReference type="Pfam" id="PF00899"/>
    </source>
</evidence>
<comment type="caution">
    <text evidence="8">The sequence shown here is derived from an EMBL/GenBank/DDBJ whole genome shotgun (WGS) entry which is preliminary data.</text>
</comment>
<evidence type="ECO:0008006" key="10">
    <source>
        <dbReference type="Google" id="ProtNLM"/>
    </source>
</evidence>
<protein>
    <recommendedName>
        <fullName evidence="10">Thiamine biosynthesis protein ThiF</fullName>
    </recommendedName>
</protein>
<reference evidence="8" key="1">
    <citation type="journal article" date="2016" name="Front. Microbiol.">
        <title>Genome Sequence of the Piezophilic, Mesophilic Sulfate-Reducing Bacterium Desulfovibrio indicus J2T.</title>
        <authorList>
            <person name="Cao J."/>
            <person name="Maignien L."/>
            <person name="Shao Z."/>
            <person name="Alain K."/>
            <person name="Jebbar M."/>
        </authorList>
    </citation>
    <scope>NUCLEOTIDE SEQUENCE</scope>
    <source>
        <strain evidence="8">DSM 16372</strain>
    </source>
</reference>
<accession>A0AAV4ZW90</accession>
<feature type="domain" description="JAB" evidence="7">
    <location>
        <begin position="616"/>
        <end position="728"/>
    </location>
</feature>
<evidence type="ECO:0000256" key="2">
    <source>
        <dbReference type="ARBA" id="ARBA00022723"/>
    </source>
</evidence>
<feature type="domain" description="THIF-type NAD/FAD binding fold" evidence="6">
    <location>
        <begin position="366"/>
        <end position="481"/>
    </location>
</feature>
<evidence type="ECO:0000259" key="7">
    <source>
        <dbReference type="Pfam" id="PF14464"/>
    </source>
</evidence>
<dbReference type="InterPro" id="IPR028090">
    <property type="entry name" value="JAB_dom_prok"/>
</dbReference>
<dbReference type="Pfam" id="PF14457">
    <property type="entry name" value="Prok-E2_A"/>
    <property type="match status" value="1"/>
</dbReference>
<keyword evidence="3" id="KW-0378">Hydrolase</keyword>
<evidence type="ECO:0000313" key="8">
    <source>
        <dbReference type="EMBL" id="GJD92409.1"/>
    </source>
</evidence>
<gene>
    <name evidence="8" type="ORF">BHAOGJBA_5963</name>
</gene>
<evidence type="ECO:0000256" key="4">
    <source>
        <dbReference type="ARBA" id="ARBA00022833"/>
    </source>
</evidence>
<dbReference type="Pfam" id="PF14464">
    <property type="entry name" value="Prok-JAB"/>
    <property type="match status" value="1"/>
</dbReference>
<dbReference type="EMBL" id="BPQO01000043">
    <property type="protein sequence ID" value="GJD92409.1"/>
    <property type="molecule type" value="Genomic_DNA"/>
</dbReference>